<evidence type="ECO:0000256" key="1">
    <source>
        <dbReference type="SAM" id="MobiDB-lite"/>
    </source>
</evidence>
<feature type="compositionally biased region" description="Polar residues" evidence="1">
    <location>
        <begin position="188"/>
        <end position="206"/>
    </location>
</feature>
<dbReference type="PANTHER" id="PTHR22741:SF11">
    <property type="entry name" value="SICKLE TAIL PROTEIN HOMOLOG"/>
    <property type="match status" value="1"/>
</dbReference>
<feature type="compositionally biased region" description="Low complexity" evidence="1">
    <location>
        <begin position="207"/>
        <end position="218"/>
    </location>
</feature>
<dbReference type="PANTHER" id="PTHR22741">
    <property type="entry name" value="P140CAP/SNIP-RELATED"/>
    <property type="match status" value="1"/>
</dbReference>
<dbReference type="EMBL" id="JAHRIP010000381">
    <property type="protein sequence ID" value="MEQ2279246.1"/>
    <property type="molecule type" value="Genomic_DNA"/>
</dbReference>
<gene>
    <name evidence="2" type="ORF">AMECASPLE_007484</name>
</gene>
<feature type="non-terminal residue" evidence="2">
    <location>
        <position position="1"/>
    </location>
</feature>
<feature type="compositionally biased region" description="Polar residues" evidence="1">
    <location>
        <begin position="145"/>
        <end position="159"/>
    </location>
</feature>
<feature type="compositionally biased region" description="Pro residues" evidence="1">
    <location>
        <begin position="7"/>
        <end position="18"/>
    </location>
</feature>
<organism evidence="2 3">
    <name type="scientific">Ameca splendens</name>
    <dbReference type="NCBI Taxonomy" id="208324"/>
    <lineage>
        <taxon>Eukaryota</taxon>
        <taxon>Metazoa</taxon>
        <taxon>Chordata</taxon>
        <taxon>Craniata</taxon>
        <taxon>Vertebrata</taxon>
        <taxon>Euteleostomi</taxon>
        <taxon>Actinopterygii</taxon>
        <taxon>Neopterygii</taxon>
        <taxon>Teleostei</taxon>
        <taxon>Neoteleostei</taxon>
        <taxon>Acanthomorphata</taxon>
        <taxon>Ovalentaria</taxon>
        <taxon>Atherinomorphae</taxon>
        <taxon>Cyprinodontiformes</taxon>
        <taxon>Goodeidae</taxon>
        <taxon>Ameca</taxon>
    </lineage>
</organism>
<feature type="compositionally biased region" description="Polar residues" evidence="1">
    <location>
        <begin position="219"/>
        <end position="242"/>
    </location>
</feature>
<feature type="compositionally biased region" description="Polar residues" evidence="1">
    <location>
        <begin position="249"/>
        <end position="268"/>
    </location>
</feature>
<keyword evidence="3" id="KW-1185">Reference proteome</keyword>
<evidence type="ECO:0008006" key="4">
    <source>
        <dbReference type="Google" id="ProtNLM"/>
    </source>
</evidence>
<comment type="caution">
    <text evidence="2">The sequence shown here is derived from an EMBL/GenBank/DDBJ whole genome shotgun (WGS) entry which is preliminary data.</text>
</comment>
<protein>
    <recommendedName>
        <fullName evidence="4">Ubinuclein 1</fullName>
    </recommendedName>
</protein>
<accession>A0ABV0XCS0</accession>
<name>A0ABV0XCS0_9TELE</name>
<sequence length="335" mass="34894">EVEEDAPPPSPQPKPTKFPPETKPKPVTPPPITASGNREEEDEGDKIMAELQSSEPSREDKDPDTDENGNTTTRQSPGVIYYVTGQIPKDQPPPSGLEDTPEHREPSQPLTQNTSAASPTSRMPVPLSAKSRQSPATTDKAGKQQKLQDAQRQFRQANGSAKRVGGDHKTASPTVPVSKIPAFYPSSAKGSSQSALNSDATNPINLSSSAPPSATKSSVLSSHTPRSGSLPSSHIPSLSNGSLKLPAPSQHTGKALSFSSQTQNGRVHSSSSSSSSSSASFSSSFSPSPLSPTPLGPGGKSIRTIHTPSFTSYRSHNGSSGKSSIPTATAAKDTT</sequence>
<dbReference type="Proteomes" id="UP001469553">
    <property type="component" value="Unassembled WGS sequence"/>
</dbReference>
<feature type="compositionally biased region" description="Polar residues" evidence="1">
    <location>
        <begin position="304"/>
        <end position="335"/>
    </location>
</feature>
<evidence type="ECO:0000313" key="2">
    <source>
        <dbReference type="EMBL" id="MEQ2279246.1"/>
    </source>
</evidence>
<feature type="compositionally biased region" description="Polar residues" evidence="1">
    <location>
        <begin position="108"/>
        <end position="121"/>
    </location>
</feature>
<dbReference type="InterPro" id="IPR051825">
    <property type="entry name" value="SRCIN1"/>
</dbReference>
<reference evidence="2 3" key="1">
    <citation type="submission" date="2021-06" db="EMBL/GenBank/DDBJ databases">
        <authorList>
            <person name="Palmer J.M."/>
        </authorList>
    </citation>
    <scope>NUCLEOTIDE SEQUENCE [LARGE SCALE GENOMIC DNA]</scope>
    <source>
        <strain evidence="2 3">AS_MEX2019</strain>
        <tissue evidence="2">Muscle</tissue>
    </source>
</reference>
<feature type="region of interest" description="Disordered" evidence="1">
    <location>
        <begin position="1"/>
        <end position="335"/>
    </location>
</feature>
<evidence type="ECO:0000313" key="3">
    <source>
        <dbReference type="Proteomes" id="UP001469553"/>
    </source>
</evidence>
<feature type="compositionally biased region" description="Low complexity" evidence="1">
    <location>
        <begin position="269"/>
        <end position="288"/>
    </location>
</feature>
<proteinExistence type="predicted"/>